<dbReference type="InterPro" id="IPR001907">
    <property type="entry name" value="ClpP"/>
</dbReference>
<evidence type="ECO:0000313" key="2">
    <source>
        <dbReference type="EMBL" id="DAD93990.1"/>
    </source>
</evidence>
<comment type="similarity">
    <text evidence="1">Belongs to the peptidase S14 family.</text>
</comment>
<organism evidence="2">
    <name type="scientific">Siphoviridae sp. ctgu013</name>
    <dbReference type="NCBI Taxonomy" id="2826421"/>
    <lineage>
        <taxon>Viruses</taxon>
        <taxon>Duplodnaviria</taxon>
        <taxon>Heunggongvirae</taxon>
        <taxon>Uroviricota</taxon>
        <taxon>Caudoviricetes</taxon>
    </lineage>
</organism>
<keyword evidence="2" id="KW-0645">Protease</keyword>
<dbReference type="SUPFAM" id="SSF52096">
    <property type="entry name" value="ClpP/crotonase"/>
    <property type="match status" value="1"/>
</dbReference>
<dbReference type="Pfam" id="PF00574">
    <property type="entry name" value="CLP_protease"/>
    <property type="match status" value="1"/>
</dbReference>
<keyword evidence="2" id="KW-0378">Hydrolase</keyword>
<dbReference type="InterPro" id="IPR029045">
    <property type="entry name" value="ClpP/crotonase-like_dom_sf"/>
</dbReference>
<reference evidence="2" key="1">
    <citation type="journal article" date="2021" name="Proc. Natl. Acad. Sci. U.S.A.">
        <title>A Catalog of Tens of Thousands of Viruses from Human Metagenomes Reveals Hidden Associations with Chronic Diseases.</title>
        <authorList>
            <person name="Tisza M.J."/>
            <person name="Buck C.B."/>
        </authorList>
    </citation>
    <scope>NUCLEOTIDE SEQUENCE</scope>
    <source>
        <strain evidence="2">Ctgu013</strain>
    </source>
</reference>
<protein>
    <submittedName>
        <fullName evidence="2">ATP dependent Clp protease</fullName>
    </submittedName>
</protein>
<dbReference type="EMBL" id="BK015171">
    <property type="protein sequence ID" value="DAD93990.1"/>
    <property type="molecule type" value="Genomic_DNA"/>
</dbReference>
<proteinExistence type="inferred from homology"/>
<sequence length="206" mass="22275">MDLFINGAIYDLAALRYQLENAAEDVVLHINSPGGDAFEGLETAHCIANAKCKVTACVGFLAASAAAIIALACDAVEIDKNSLLMLHNCWTISVGSKTQLRSDADGMEAIDKVMHNIIDEHCDDGSIFDAIEKGDVYLTGEEAAATFDHVSLVATKRKDGMAAEAPLVNLVQENRELKKQVEDLRRKNAYIVPENLQVLMDQAKGV</sequence>
<name>A0A8S5NH10_9CAUD</name>
<accession>A0A8S5NH10</accession>
<dbReference type="GO" id="GO:0004252">
    <property type="term" value="F:serine-type endopeptidase activity"/>
    <property type="evidence" value="ECO:0007669"/>
    <property type="project" value="InterPro"/>
</dbReference>
<dbReference type="InterPro" id="IPR023562">
    <property type="entry name" value="ClpP/TepA"/>
</dbReference>
<dbReference type="GO" id="GO:0004176">
    <property type="term" value="F:ATP-dependent peptidase activity"/>
    <property type="evidence" value="ECO:0007669"/>
    <property type="project" value="InterPro"/>
</dbReference>
<dbReference type="GO" id="GO:0006508">
    <property type="term" value="P:proteolysis"/>
    <property type="evidence" value="ECO:0007669"/>
    <property type="project" value="UniProtKB-KW"/>
</dbReference>
<evidence type="ECO:0000256" key="1">
    <source>
        <dbReference type="ARBA" id="ARBA00007039"/>
    </source>
</evidence>
<dbReference type="PRINTS" id="PR00127">
    <property type="entry name" value="CLPPROTEASEP"/>
</dbReference>
<dbReference type="Gene3D" id="3.90.226.10">
    <property type="entry name" value="2-enoyl-CoA Hydratase, Chain A, domain 1"/>
    <property type="match status" value="1"/>
</dbReference>